<protein>
    <submittedName>
        <fullName evidence="2">Uncharacterized protein</fullName>
    </submittedName>
</protein>
<proteinExistence type="predicted"/>
<evidence type="ECO:0000313" key="2">
    <source>
        <dbReference type="WBParaSite" id="ACRNAN_scaffold895.g13204.t1"/>
    </source>
</evidence>
<keyword evidence="1" id="KW-1185">Reference proteome</keyword>
<sequence length="131" mass="15297">MDFLVVIVVGIQDVARMAGVARLDLMFIAQMERCQVDLIDMQAQEFEGFRLIMVYQDHLTKYVLLLPTLVRRELHTHTEFANRIVKHIVAEWSDCKLVHGKPRHPRSHAWSRVKSRGTRMIQHPINSKGIR</sequence>
<dbReference type="WBParaSite" id="ACRNAN_scaffold895.g13204.t1">
    <property type="protein sequence ID" value="ACRNAN_scaffold895.g13204.t1"/>
    <property type="gene ID" value="ACRNAN_scaffold895.g13204"/>
</dbReference>
<name>A0A914EL34_9BILA</name>
<dbReference type="AlphaFoldDB" id="A0A914EL34"/>
<organism evidence="1 2">
    <name type="scientific">Acrobeloides nanus</name>
    <dbReference type="NCBI Taxonomy" id="290746"/>
    <lineage>
        <taxon>Eukaryota</taxon>
        <taxon>Metazoa</taxon>
        <taxon>Ecdysozoa</taxon>
        <taxon>Nematoda</taxon>
        <taxon>Chromadorea</taxon>
        <taxon>Rhabditida</taxon>
        <taxon>Tylenchina</taxon>
        <taxon>Cephalobomorpha</taxon>
        <taxon>Cephaloboidea</taxon>
        <taxon>Cephalobidae</taxon>
        <taxon>Acrobeloides</taxon>
    </lineage>
</organism>
<accession>A0A914EL34</accession>
<dbReference type="Proteomes" id="UP000887540">
    <property type="component" value="Unplaced"/>
</dbReference>
<evidence type="ECO:0000313" key="1">
    <source>
        <dbReference type="Proteomes" id="UP000887540"/>
    </source>
</evidence>
<reference evidence="2" key="1">
    <citation type="submission" date="2022-11" db="UniProtKB">
        <authorList>
            <consortium name="WormBaseParasite"/>
        </authorList>
    </citation>
    <scope>IDENTIFICATION</scope>
</reference>